<proteinExistence type="predicted"/>
<evidence type="ECO:0000256" key="1">
    <source>
        <dbReference type="SAM" id="MobiDB-lite"/>
    </source>
</evidence>
<feature type="compositionally biased region" description="Basic and acidic residues" evidence="1">
    <location>
        <begin position="363"/>
        <end position="374"/>
    </location>
</feature>
<dbReference type="AlphaFoldDB" id="B4P5Y0"/>
<dbReference type="OrthoDB" id="7865559at2759"/>
<protein>
    <submittedName>
        <fullName evidence="2">Uncharacterized protein</fullName>
    </submittedName>
</protein>
<dbReference type="Proteomes" id="UP000002282">
    <property type="component" value="Chromosome 2R"/>
</dbReference>
<dbReference type="PhylomeDB" id="B4P5Y0"/>
<name>B4P5Y0_DROYA</name>
<evidence type="ECO:0000313" key="3">
    <source>
        <dbReference type="Proteomes" id="UP000002282"/>
    </source>
</evidence>
<organism evidence="2 3">
    <name type="scientific">Drosophila yakuba</name>
    <name type="common">Fruit fly</name>
    <dbReference type="NCBI Taxonomy" id="7245"/>
    <lineage>
        <taxon>Eukaryota</taxon>
        <taxon>Metazoa</taxon>
        <taxon>Ecdysozoa</taxon>
        <taxon>Arthropoda</taxon>
        <taxon>Hexapoda</taxon>
        <taxon>Insecta</taxon>
        <taxon>Pterygota</taxon>
        <taxon>Neoptera</taxon>
        <taxon>Endopterygota</taxon>
        <taxon>Diptera</taxon>
        <taxon>Brachycera</taxon>
        <taxon>Muscomorpha</taxon>
        <taxon>Ephydroidea</taxon>
        <taxon>Drosophilidae</taxon>
        <taxon>Drosophila</taxon>
        <taxon>Sophophora</taxon>
    </lineage>
</organism>
<reference evidence="2 3" key="1">
    <citation type="journal article" date="2007" name="Nature">
        <title>Evolution of genes and genomes on the Drosophila phylogeny.</title>
        <authorList>
            <consortium name="Drosophila 12 Genomes Consortium"/>
            <person name="Clark A.G."/>
            <person name="Eisen M.B."/>
            <person name="Smith D.R."/>
            <person name="Bergman C.M."/>
            <person name="Oliver B."/>
            <person name="Markow T.A."/>
            <person name="Kaufman T.C."/>
            <person name="Kellis M."/>
            <person name="Gelbart W."/>
            <person name="Iyer V.N."/>
            <person name="Pollard D.A."/>
            <person name="Sackton T.B."/>
            <person name="Larracuente A.M."/>
            <person name="Singh N.D."/>
            <person name="Abad J.P."/>
            <person name="Abt D.N."/>
            <person name="Adryan B."/>
            <person name="Aguade M."/>
            <person name="Akashi H."/>
            <person name="Anderson W.W."/>
            <person name="Aquadro C.F."/>
            <person name="Ardell D.H."/>
            <person name="Arguello R."/>
            <person name="Artieri C.G."/>
            <person name="Barbash D.A."/>
            <person name="Barker D."/>
            <person name="Barsanti P."/>
            <person name="Batterham P."/>
            <person name="Batzoglou S."/>
            <person name="Begun D."/>
            <person name="Bhutkar A."/>
            <person name="Blanco E."/>
            <person name="Bosak S.A."/>
            <person name="Bradley R.K."/>
            <person name="Brand A.D."/>
            <person name="Brent M.R."/>
            <person name="Brooks A.N."/>
            <person name="Brown R.H."/>
            <person name="Butlin R.K."/>
            <person name="Caggese C."/>
            <person name="Calvi B.R."/>
            <person name="Bernardo de Carvalho A."/>
            <person name="Caspi A."/>
            <person name="Castrezana S."/>
            <person name="Celniker S.E."/>
            <person name="Chang J.L."/>
            <person name="Chapple C."/>
            <person name="Chatterji S."/>
            <person name="Chinwalla A."/>
            <person name="Civetta A."/>
            <person name="Clifton S.W."/>
            <person name="Comeron J.M."/>
            <person name="Costello J.C."/>
            <person name="Coyne J.A."/>
            <person name="Daub J."/>
            <person name="David R.G."/>
            <person name="Delcher A.L."/>
            <person name="Delehaunty K."/>
            <person name="Do C.B."/>
            <person name="Ebling H."/>
            <person name="Edwards K."/>
            <person name="Eickbush T."/>
            <person name="Evans J.D."/>
            <person name="Filipski A."/>
            <person name="Findeiss S."/>
            <person name="Freyhult E."/>
            <person name="Fulton L."/>
            <person name="Fulton R."/>
            <person name="Garcia A.C."/>
            <person name="Gardiner A."/>
            <person name="Garfield D.A."/>
            <person name="Garvin B.E."/>
            <person name="Gibson G."/>
            <person name="Gilbert D."/>
            <person name="Gnerre S."/>
            <person name="Godfrey J."/>
            <person name="Good R."/>
            <person name="Gotea V."/>
            <person name="Gravely B."/>
            <person name="Greenberg A.J."/>
            <person name="Griffiths-Jones S."/>
            <person name="Gross S."/>
            <person name="Guigo R."/>
            <person name="Gustafson E.A."/>
            <person name="Haerty W."/>
            <person name="Hahn M.W."/>
            <person name="Halligan D.L."/>
            <person name="Halpern A.L."/>
            <person name="Halter G.M."/>
            <person name="Han M.V."/>
            <person name="Heger A."/>
            <person name="Hillier L."/>
            <person name="Hinrichs A.S."/>
            <person name="Holmes I."/>
            <person name="Hoskins R.A."/>
            <person name="Hubisz M.J."/>
            <person name="Hultmark D."/>
            <person name="Huntley M.A."/>
            <person name="Jaffe D.B."/>
            <person name="Jagadeeshan S."/>
            <person name="Jeck W.R."/>
            <person name="Johnson J."/>
            <person name="Jones C.D."/>
            <person name="Jordan W.C."/>
            <person name="Karpen G.H."/>
            <person name="Kataoka E."/>
            <person name="Keightley P.D."/>
            <person name="Kheradpour P."/>
            <person name="Kirkness E.F."/>
            <person name="Koerich L.B."/>
            <person name="Kristiansen K."/>
            <person name="Kudrna D."/>
            <person name="Kulathinal R.J."/>
            <person name="Kumar S."/>
            <person name="Kwok R."/>
            <person name="Lander E."/>
            <person name="Langley C.H."/>
            <person name="Lapoint R."/>
            <person name="Lazzaro B.P."/>
            <person name="Lee S.J."/>
            <person name="Levesque L."/>
            <person name="Li R."/>
            <person name="Lin C.F."/>
            <person name="Lin M.F."/>
            <person name="Lindblad-Toh K."/>
            <person name="Llopart A."/>
            <person name="Long M."/>
            <person name="Low L."/>
            <person name="Lozovsky E."/>
            <person name="Lu J."/>
            <person name="Luo M."/>
            <person name="Machado C.A."/>
            <person name="Makalowski W."/>
            <person name="Marzo M."/>
            <person name="Matsuda M."/>
            <person name="Matzkin L."/>
            <person name="McAllister B."/>
            <person name="McBride C.S."/>
            <person name="McKernan B."/>
            <person name="McKernan K."/>
            <person name="Mendez-Lago M."/>
            <person name="Minx P."/>
            <person name="Mollenhauer M.U."/>
            <person name="Montooth K."/>
            <person name="Mount S.M."/>
            <person name="Mu X."/>
            <person name="Myers E."/>
            <person name="Negre B."/>
            <person name="Newfeld S."/>
            <person name="Nielsen R."/>
            <person name="Noor M.A."/>
            <person name="O'Grady P."/>
            <person name="Pachter L."/>
            <person name="Papaceit M."/>
            <person name="Parisi M.J."/>
            <person name="Parisi M."/>
            <person name="Parts L."/>
            <person name="Pedersen J.S."/>
            <person name="Pesole G."/>
            <person name="Phillippy A.M."/>
            <person name="Ponting C.P."/>
            <person name="Pop M."/>
            <person name="Porcelli D."/>
            <person name="Powell J.R."/>
            <person name="Prohaska S."/>
            <person name="Pruitt K."/>
            <person name="Puig M."/>
            <person name="Quesneville H."/>
            <person name="Ram K.R."/>
            <person name="Rand D."/>
            <person name="Rasmussen M.D."/>
            <person name="Reed L.K."/>
            <person name="Reenan R."/>
            <person name="Reily A."/>
            <person name="Remington K.A."/>
            <person name="Rieger T.T."/>
            <person name="Ritchie M.G."/>
            <person name="Robin C."/>
            <person name="Rogers Y.H."/>
            <person name="Rohde C."/>
            <person name="Rozas J."/>
            <person name="Rubenfield M.J."/>
            <person name="Ruiz A."/>
            <person name="Russo S."/>
            <person name="Salzberg S.L."/>
            <person name="Sanchez-Gracia A."/>
            <person name="Saranga D.J."/>
            <person name="Sato H."/>
            <person name="Schaeffer S.W."/>
            <person name="Schatz M.C."/>
            <person name="Schlenke T."/>
            <person name="Schwartz R."/>
            <person name="Segarra C."/>
            <person name="Singh R.S."/>
            <person name="Sirot L."/>
            <person name="Sirota M."/>
            <person name="Sisneros N.B."/>
            <person name="Smith C.D."/>
            <person name="Smith T.F."/>
            <person name="Spieth J."/>
            <person name="Stage D.E."/>
            <person name="Stark A."/>
            <person name="Stephan W."/>
            <person name="Strausberg R.L."/>
            <person name="Strempel S."/>
            <person name="Sturgill D."/>
            <person name="Sutton G."/>
            <person name="Sutton G.G."/>
            <person name="Tao W."/>
            <person name="Teichmann S."/>
            <person name="Tobari Y.N."/>
            <person name="Tomimura Y."/>
            <person name="Tsolas J.M."/>
            <person name="Valente V.L."/>
            <person name="Venter E."/>
            <person name="Venter J.C."/>
            <person name="Vicario S."/>
            <person name="Vieira F.G."/>
            <person name="Vilella A.J."/>
            <person name="Villasante A."/>
            <person name="Walenz B."/>
            <person name="Wang J."/>
            <person name="Wasserman M."/>
            <person name="Watts T."/>
            <person name="Wilson D."/>
            <person name="Wilson R.K."/>
            <person name="Wing R.A."/>
            <person name="Wolfner M.F."/>
            <person name="Wong A."/>
            <person name="Wong G.K."/>
            <person name="Wu C.I."/>
            <person name="Wu G."/>
            <person name="Yamamoto D."/>
            <person name="Yang H.P."/>
            <person name="Yang S.P."/>
            <person name="Yorke J.A."/>
            <person name="Yoshida K."/>
            <person name="Zdobnov E."/>
            <person name="Zhang P."/>
            <person name="Zhang Y."/>
            <person name="Zimin A.V."/>
            <person name="Baldwin J."/>
            <person name="Abdouelleil A."/>
            <person name="Abdulkadir J."/>
            <person name="Abebe A."/>
            <person name="Abera B."/>
            <person name="Abreu J."/>
            <person name="Acer S.C."/>
            <person name="Aftuck L."/>
            <person name="Alexander A."/>
            <person name="An P."/>
            <person name="Anderson E."/>
            <person name="Anderson S."/>
            <person name="Arachi H."/>
            <person name="Azer M."/>
            <person name="Bachantsang P."/>
            <person name="Barry A."/>
            <person name="Bayul T."/>
            <person name="Berlin A."/>
            <person name="Bessette D."/>
            <person name="Bloom T."/>
            <person name="Blye J."/>
            <person name="Boguslavskiy L."/>
            <person name="Bonnet C."/>
            <person name="Boukhgalter B."/>
            <person name="Bourzgui I."/>
            <person name="Brown A."/>
            <person name="Cahill P."/>
            <person name="Channer S."/>
            <person name="Cheshatsang Y."/>
            <person name="Chuda L."/>
            <person name="Citroen M."/>
            <person name="Collymore A."/>
            <person name="Cooke P."/>
            <person name="Costello M."/>
            <person name="D'Aco K."/>
            <person name="Daza R."/>
            <person name="De Haan G."/>
            <person name="DeGray S."/>
            <person name="DeMaso C."/>
            <person name="Dhargay N."/>
            <person name="Dooley K."/>
            <person name="Dooley E."/>
            <person name="Doricent M."/>
            <person name="Dorje P."/>
            <person name="Dorjee K."/>
            <person name="Dupes A."/>
            <person name="Elong R."/>
            <person name="Falk J."/>
            <person name="Farina A."/>
            <person name="Faro S."/>
            <person name="Ferguson D."/>
            <person name="Fisher S."/>
            <person name="Foley C.D."/>
            <person name="Franke A."/>
            <person name="Friedrich D."/>
            <person name="Gadbois L."/>
            <person name="Gearin G."/>
            <person name="Gearin C.R."/>
            <person name="Giannoukos G."/>
            <person name="Goode T."/>
            <person name="Graham J."/>
            <person name="Grandbois E."/>
            <person name="Grewal S."/>
            <person name="Gyaltsen K."/>
            <person name="Hafez N."/>
            <person name="Hagos B."/>
            <person name="Hall J."/>
            <person name="Henson C."/>
            <person name="Hollinger A."/>
            <person name="Honan T."/>
            <person name="Huard M.D."/>
            <person name="Hughes L."/>
            <person name="Hurhula B."/>
            <person name="Husby M.E."/>
            <person name="Kamat A."/>
            <person name="Kanga B."/>
            <person name="Kashin S."/>
            <person name="Khazanovich D."/>
            <person name="Kisner P."/>
            <person name="Lance K."/>
            <person name="Lara M."/>
            <person name="Lee W."/>
            <person name="Lennon N."/>
            <person name="Letendre F."/>
            <person name="LeVine R."/>
            <person name="Lipovsky A."/>
            <person name="Liu X."/>
            <person name="Liu J."/>
            <person name="Liu S."/>
            <person name="Lokyitsang T."/>
            <person name="Lokyitsang Y."/>
            <person name="Lubonja R."/>
            <person name="Lui A."/>
            <person name="MacDonald P."/>
            <person name="Magnisalis V."/>
            <person name="Maru K."/>
            <person name="Matthews C."/>
            <person name="McCusker W."/>
            <person name="McDonough S."/>
            <person name="Mehta T."/>
            <person name="Meldrim J."/>
            <person name="Meneus L."/>
            <person name="Mihai O."/>
            <person name="Mihalev A."/>
            <person name="Mihova T."/>
            <person name="Mittelman R."/>
            <person name="Mlenga V."/>
            <person name="Montmayeur A."/>
            <person name="Mulrain L."/>
            <person name="Navidi A."/>
            <person name="Naylor J."/>
            <person name="Negash T."/>
            <person name="Nguyen T."/>
            <person name="Nguyen N."/>
            <person name="Nicol R."/>
            <person name="Norbu C."/>
            <person name="Norbu N."/>
            <person name="Novod N."/>
            <person name="O'Neill B."/>
            <person name="Osman S."/>
            <person name="Markiewicz E."/>
            <person name="Oyono O.L."/>
            <person name="Patti C."/>
            <person name="Phunkhang P."/>
            <person name="Pierre F."/>
            <person name="Priest M."/>
            <person name="Raghuraman S."/>
            <person name="Rege F."/>
            <person name="Reyes R."/>
            <person name="Rise C."/>
            <person name="Rogov P."/>
            <person name="Ross K."/>
            <person name="Ryan E."/>
            <person name="Settipalli S."/>
            <person name="Shea T."/>
            <person name="Sherpa N."/>
            <person name="Shi L."/>
            <person name="Shih D."/>
            <person name="Sparrow T."/>
            <person name="Spaulding J."/>
            <person name="Stalker J."/>
            <person name="Stange-Thomann N."/>
            <person name="Stavropoulos S."/>
            <person name="Stone C."/>
            <person name="Strader C."/>
            <person name="Tesfaye S."/>
            <person name="Thomson T."/>
            <person name="Thoulutsang Y."/>
            <person name="Thoulutsang D."/>
            <person name="Topham K."/>
            <person name="Topping I."/>
            <person name="Tsamla T."/>
            <person name="Vassiliev H."/>
            <person name="Vo A."/>
            <person name="Wangchuk T."/>
            <person name="Wangdi T."/>
            <person name="Weiand M."/>
            <person name="Wilkinson J."/>
            <person name="Wilson A."/>
            <person name="Yadav S."/>
            <person name="Young G."/>
            <person name="Yu Q."/>
            <person name="Zembek L."/>
            <person name="Zhong D."/>
            <person name="Zimmer A."/>
            <person name="Zwirko Z."/>
            <person name="Jaffe D.B."/>
            <person name="Alvarez P."/>
            <person name="Brockman W."/>
            <person name="Butler J."/>
            <person name="Chin C."/>
            <person name="Gnerre S."/>
            <person name="Grabherr M."/>
            <person name="Kleber M."/>
            <person name="Mauceli E."/>
            <person name="MacCallum I."/>
        </authorList>
    </citation>
    <scope>NUCLEOTIDE SEQUENCE [LARGE SCALE GENOMIC DNA]</scope>
    <source>
        <strain evidence="3">Tai18E2 / Tucson 14021-0261.01</strain>
    </source>
</reference>
<dbReference type="EMBL" id="CM000158">
    <property type="protein sequence ID" value="EDW91896.1"/>
    <property type="molecule type" value="Genomic_DNA"/>
</dbReference>
<feature type="compositionally biased region" description="Polar residues" evidence="1">
    <location>
        <begin position="387"/>
        <end position="397"/>
    </location>
</feature>
<feature type="compositionally biased region" description="Basic and acidic residues" evidence="1">
    <location>
        <begin position="155"/>
        <end position="183"/>
    </location>
</feature>
<feature type="compositionally biased region" description="Basic and acidic residues" evidence="1">
    <location>
        <begin position="113"/>
        <end position="128"/>
    </location>
</feature>
<dbReference type="KEGG" id="dya:Dyak_GE11807"/>
<keyword evidence="3" id="KW-1185">Reference proteome</keyword>
<dbReference type="OMA" id="PAYPRDY"/>
<dbReference type="HOGENOM" id="CLU_647719_0_0_1"/>
<evidence type="ECO:0000313" key="2">
    <source>
        <dbReference type="EMBL" id="EDW91896.1"/>
    </source>
</evidence>
<accession>B4P5Y0</accession>
<reference evidence="2 3" key="2">
    <citation type="journal article" date="2007" name="PLoS Biol.">
        <title>Principles of genome evolution in the Drosophila melanogaster species group.</title>
        <authorList>
            <person name="Ranz J.M."/>
            <person name="Maurin D."/>
            <person name="Chan Y.S."/>
            <person name="von Grotthuss M."/>
            <person name="Hillier L.W."/>
            <person name="Roote J."/>
            <person name="Ashburner M."/>
            <person name="Bergman C.M."/>
        </authorList>
    </citation>
    <scope>NUCLEOTIDE SEQUENCE [LARGE SCALE GENOMIC DNA]</scope>
    <source>
        <strain evidence="3">Tai18E2 / Tucson 14021-0261.01</strain>
    </source>
</reference>
<feature type="compositionally biased region" description="Basic and acidic residues" evidence="1">
    <location>
        <begin position="192"/>
        <end position="225"/>
    </location>
</feature>
<feature type="region of interest" description="Disordered" evidence="1">
    <location>
        <begin position="341"/>
        <end position="399"/>
    </location>
</feature>
<sequence length="432" mass="51081">MNTTFKVARMSLNHSWRLVSNKAKGEFSSLRRLPAVSGQKRRYADRYTFDDHTQAQIQGIKKMKEMADVPQESPWRDSEWTPDFPERLDEMGYESHCNDRLYIAKNKFRHSQQKYELEREERRKEAQKRIRSHFSGSHGQAEPDTMRRRTISQDPVDHQRRQEAIIEQNRRRWQNRPESRRETNTSGITYRPDTRKEHVEEKLQRKSEDYQRMRRNPEKSEEAKDSQTVVYDANRPSAEWLRKRQEENEAEYWHSWQTCPCSRESETTEEVKPHLKRKKVVAIPPAYPRDYQRRGYHQISPPAYSLKAKTVVLMPKRRPSGIDKQYHKFAKKQAALWQQDFPEPEDNAQPGLLPKKEQKKPKRKEERRSVEPPRFRMVVKTRAPANRPSTPVFSYSGQVDIPPAIAGPSAYMGSLRKSAGETWRKFSSASSS</sequence>
<gene>
    <name evidence="2" type="primary">Dyak\GE11807</name>
    <name evidence="2" type="synonym">dyak_GLEANR_12108</name>
    <name evidence="2" type="synonym">GE11807</name>
    <name evidence="2" type="ORF">Dyak_GE11807</name>
</gene>
<feature type="region of interest" description="Disordered" evidence="1">
    <location>
        <begin position="112"/>
        <end position="232"/>
    </location>
</feature>